<dbReference type="OrthoDB" id="9777604at2"/>
<feature type="active site" evidence="5">
    <location>
        <position position="167"/>
    </location>
</feature>
<sequence length="293" mass="29799">MQRIGFIGLGAMGLPMAVNLLAKGHPVIGFDTVAKPAFERAGGRVASAISELVAEADIIITMLPNGAAVLDVAADQVLPHMRPGQVIIDCSTIGVPSARKLHALAAEHGVAALDAPVTGGVGGAQAATLTFMIGGEEAVFTAMRDVLAVMGSKLVYAGSAGNGQAVKICNNMAAGIIKIAISEAFVLARQLGVDERVFFEVAASGSAQSFALTRTCPVPGLVENSPSSRDYTNGFATSLMLKDMVLAQEAAMASGAATVLGGAATHLYQLCANAGLGDRDNGIVYQFLSAKSA</sequence>
<keyword evidence="10" id="KW-1185">Reference proteome</keyword>
<dbReference type="InterPro" id="IPR008927">
    <property type="entry name" value="6-PGluconate_DH-like_C_sf"/>
</dbReference>
<comment type="catalytic activity">
    <reaction evidence="6">
        <text>3-hydroxy-2-methylpropanoate + NAD(+) = 2-methyl-3-oxopropanoate + NADH + H(+)</text>
        <dbReference type="Rhea" id="RHEA:17681"/>
        <dbReference type="ChEBI" id="CHEBI:11805"/>
        <dbReference type="ChEBI" id="CHEBI:15378"/>
        <dbReference type="ChEBI" id="CHEBI:57540"/>
        <dbReference type="ChEBI" id="CHEBI:57700"/>
        <dbReference type="ChEBI" id="CHEBI:57945"/>
        <dbReference type="EC" id="1.1.1.31"/>
    </reaction>
</comment>
<dbReference type="FunFam" id="1.10.1040.10:FF:000006">
    <property type="entry name" value="3-hydroxyisobutyrate dehydrogenase"/>
    <property type="match status" value="1"/>
</dbReference>
<evidence type="ECO:0000259" key="8">
    <source>
        <dbReference type="Pfam" id="PF14833"/>
    </source>
</evidence>
<dbReference type="EMBL" id="NEVU01000001">
    <property type="protein sequence ID" value="OZI77192.1"/>
    <property type="molecule type" value="Genomic_DNA"/>
</dbReference>
<feature type="domain" description="6-phosphogluconate dehydrogenase NADP-binding" evidence="7">
    <location>
        <begin position="3"/>
        <end position="158"/>
    </location>
</feature>
<evidence type="ECO:0000256" key="5">
    <source>
        <dbReference type="PIRSR" id="PIRSR000103-1"/>
    </source>
</evidence>
<dbReference type="EC" id="1.1.1.31" evidence="6"/>
<dbReference type="GO" id="GO:0050661">
    <property type="term" value="F:NADP binding"/>
    <property type="evidence" value="ECO:0007669"/>
    <property type="project" value="InterPro"/>
</dbReference>
<dbReference type="SUPFAM" id="SSF51735">
    <property type="entry name" value="NAD(P)-binding Rossmann-fold domains"/>
    <property type="match status" value="1"/>
</dbReference>
<evidence type="ECO:0000259" key="7">
    <source>
        <dbReference type="Pfam" id="PF03446"/>
    </source>
</evidence>
<dbReference type="GO" id="GO:0008442">
    <property type="term" value="F:3-hydroxyisobutyrate dehydrogenase activity"/>
    <property type="evidence" value="ECO:0007669"/>
    <property type="project" value="UniProtKB-EC"/>
</dbReference>
<evidence type="ECO:0000313" key="10">
    <source>
        <dbReference type="Proteomes" id="UP000216429"/>
    </source>
</evidence>
<dbReference type="RefSeq" id="WP_094809668.1">
    <property type="nucleotide sequence ID" value="NZ_NEVU01000001.1"/>
</dbReference>
<dbReference type="InterPro" id="IPR015815">
    <property type="entry name" value="HIBADH-related"/>
</dbReference>
<evidence type="ECO:0000256" key="1">
    <source>
        <dbReference type="ARBA" id="ARBA00009080"/>
    </source>
</evidence>
<evidence type="ECO:0000256" key="6">
    <source>
        <dbReference type="RuleBase" id="RU910714"/>
    </source>
</evidence>
<evidence type="ECO:0000256" key="3">
    <source>
        <dbReference type="ARBA" id="ARBA00023002"/>
    </source>
</evidence>
<dbReference type="Gene3D" id="3.40.50.720">
    <property type="entry name" value="NAD(P)-binding Rossmann-like Domain"/>
    <property type="match status" value="1"/>
</dbReference>
<dbReference type="Pfam" id="PF14833">
    <property type="entry name" value="NAD_binding_11"/>
    <property type="match status" value="1"/>
</dbReference>
<dbReference type="InterPro" id="IPR006115">
    <property type="entry name" value="6PGDH_NADP-bd"/>
</dbReference>
<dbReference type="InterPro" id="IPR002204">
    <property type="entry name" value="3-OH-isobutyrate_DH-rel_CS"/>
</dbReference>
<dbReference type="NCBIfam" id="TIGR01692">
    <property type="entry name" value="HIBADH"/>
    <property type="match status" value="1"/>
</dbReference>
<dbReference type="AlphaFoldDB" id="A0A261VUM8"/>
<comment type="similarity">
    <text evidence="1 6">Belongs to the HIBADH-related family.</text>
</comment>
<evidence type="ECO:0000256" key="4">
    <source>
        <dbReference type="ARBA" id="ARBA00023027"/>
    </source>
</evidence>
<dbReference type="Pfam" id="PF03446">
    <property type="entry name" value="NAD_binding_2"/>
    <property type="match status" value="1"/>
</dbReference>
<dbReference type="PANTHER" id="PTHR22981">
    <property type="entry name" value="3-HYDROXYISOBUTYRATE DEHYDROGENASE-RELATED"/>
    <property type="match status" value="1"/>
</dbReference>
<dbReference type="Proteomes" id="UP000216429">
    <property type="component" value="Unassembled WGS sequence"/>
</dbReference>
<dbReference type="GO" id="GO:0051287">
    <property type="term" value="F:NAD binding"/>
    <property type="evidence" value="ECO:0007669"/>
    <property type="project" value="InterPro"/>
</dbReference>
<reference evidence="10" key="1">
    <citation type="submission" date="2017-05" db="EMBL/GenBank/DDBJ databases">
        <title>Complete and WGS of Bordetella genogroups.</title>
        <authorList>
            <person name="Spilker T."/>
            <person name="Lipuma J."/>
        </authorList>
    </citation>
    <scope>NUCLEOTIDE SEQUENCE [LARGE SCALE GENOMIC DNA]</scope>
    <source>
        <strain evidence="10">AU6712</strain>
    </source>
</reference>
<keyword evidence="3 6" id="KW-0560">Oxidoreductase</keyword>
<dbReference type="UniPathway" id="UPA00362"/>
<dbReference type="InterPro" id="IPR013328">
    <property type="entry name" value="6PGD_dom2"/>
</dbReference>
<dbReference type="InterPro" id="IPR011548">
    <property type="entry name" value="HIBADH"/>
</dbReference>
<evidence type="ECO:0000313" key="9">
    <source>
        <dbReference type="EMBL" id="OZI77192.1"/>
    </source>
</evidence>
<dbReference type="PIRSF" id="PIRSF000103">
    <property type="entry name" value="HIBADH"/>
    <property type="match status" value="1"/>
</dbReference>
<dbReference type="PROSITE" id="PS00895">
    <property type="entry name" value="3_HYDROXYISOBUT_DH"/>
    <property type="match status" value="1"/>
</dbReference>
<evidence type="ECO:0000256" key="2">
    <source>
        <dbReference type="ARBA" id="ARBA00022456"/>
    </source>
</evidence>
<accession>A0A261VUM8</accession>
<comment type="pathway">
    <text evidence="6">Amino-acid degradation; L-valine degradation.</text>
</comment>
<dbReference type="PANTHER" id="PTHR22981:SF7">
    <property type="entry name" value="3-HYDROXYISOBUTYRATE DEHYDROGENASE, MITOCHONDRIAL"/>
    <property type="match status" value="1"/>
</dbReference>
<dbReference type="Gene3D" id="1.10.1040.10">
    <property type="entry name" value="N-(1-d-carboxylethyl)-l-norvaline Dehydrogenase, domain 2"/>
    <property type="match status" value="1"/>
</dbReference>
<feature type="domain" description="3-hydroxyisobutyrate dehydrogenase-like NAD-binding" evidence="8">
    <location>
        <begin position="161"/>
        <end position="287"/>
    </location>
</feature>
<dbReference type="SUPFAM" id="SSF48179">
    <property type="entry name" value="6-phosphogluconate dehydrogenase C-terminal domain-like"/>
    <property type="match status" value="1"/>
</dbReference>
<dbReference type="InterPro" id="IPR036291">
    <property type="entry name" value="NAD(P)-bd_dom_sf"/>
</dbReference>
<dbReference type="InterPro" id="IPR029154">
    <property type="entry name" value="HIBADH-like_NADP-bd"/>
</dbReference>
<dbReference type="GO" id="GO:0006574">
    <property type="term" value="P:L-valine catabolic process"/>
    <property type="evidence" value="ECO:0007669"/>
    <property type="project" value="UniProtKB-UniPathway"/>
</dbReference>
<comment type="caution">
    <text evidence="9">The sequence shown here is derived from an EMBL/GenBank/DDBJ whole genome shotgun (WGS) entry which is preliminary data.</text>
</comment>
<gene>
    <name evidence="9" type="ORF">CAL22_01150</name>
</gene>
<keyword evidence="2 6" id="KW-0101">Branched-chain amino acid catabolism</keyword>
<proteinExistence type="inferred from homology"/>
<keyword evidence="4 6" id="KW-0520">NAD</keyword>
<name>A0A261VUM8_9BORD</name>
<organism evidence="9 10">
    <name type="scientific">Bordetella genomosp. 12</name>
    <dbReference type="NCBI Taxonomy" id="463035"/>
    <lineage>
        <taxon>Bacteria</taxon>
        <taxon>Pseudomonadati</taxon>
        <taxon>Pseudomonadota</taxon>
        <taxon>Betaproteobacteria</taxon>
        <taxon>Burkholderiales</taxon>
        <taxon>Alcaligenaceae</taxon>
        <taxon>Bordetella</taxon>
    </lineage>
</organism>
<protein>
    <recommendedName>
        <fullName evidence="6">3-hydroxyisobutyrate dehydrogenase</fullName>
        <shortName evidence="6">HIBADH</shortName>
        <ecNumber evidence="6">1.1.1.31</ecNumber>
    </recommendedName>
</protein>